<dbReference type="Proteomes" id="UP000219353">
    <property type="component" value="Unassembled WGS sequence"/>
</dbReference>
<evidence type="ECO:0000256" key="2">
    <source>
        <dbReference type="SAM" id="Phobius"/>
    </source>
</evidence>
<sequence length="333" mass="37553">MPATSRRHIAIALIISALTAVAIAIAIVALWLLHPRDKALTATESLPLSTEQRVPARDTAPVIAGHTGKPLAESPTEQDDNATLLADVSPELTETAASQKCQALEQALANHPASEQVKGWYHKELSADLHDSYYQRLSMDELLQQAQAADISAMRMLAEKYLRYARFQRYDRPVEPPQNAVLDRSALAQARYWAEQAALHGYGGAFMLLAEMYFLELEDLNRQLTSAQQQHTLADQIIDTELLMRAYLSLSVEVMPQLHDFLYPVRVQLQQSPVPAESRELFDDIFQNLLQEWQHKRALMGLAPELEFFIPAEVESYIQLENQLHNCNNQLTD</sequence>
<evidence type="ECO:0000313" key="3">
    <source>
        <dbReference type="EMBL" id="SNY52892.1"/>
    </source>
</evidence>
<reference evidence="4" key="1">
    <citation type="submission" date="2017-09" db="EMBL/GenBank/DDBJ databases">
        <authorList>
            <person name="Varghese N."/>
            <person name="Submissions S."/>
        </authorList>
    </citation>
    <scope>NUCLEOTIDE SEQUENCE [LARGE SCALE GENOMIC DNA]</scope>
    <source>
        <strain evidence="4">CGMCC 1.12461</strain>
    </source>
</reference>
<evidence type="ECO:0000313" key="4">
    <source>
        <dbReference type="Proteomes" id="UP000219353"/>
    </source>
</evidence>
<dbReference type="OrthoDB" id="5762593at2"/>
<protein>
    <submittedName>
        <fullName evidence="3">Uncharacterized protein</fullName>
    </submittedName>
</protein>
<keyword evidence="1" id="KW-0175">Coiled coil</keyword>
<organism evidence="3 4">
    <name type="scientific">Arsukibacterium tuosuense</name>
    <dbReference type="NCBI Taxonomy" id="1323745"/>
    <lineage>
        <taxon>Bacteria</taxon>
        <taxon>Pseudomonadati</taxon>
        <taxon>Pseudomonadota</taxon>
        <taxon>Gammaproteobacteria</taxon>
        <taxon>Chromatiales</taxon>
        <taxon>Chromatiaceae</taxon>
        <taxon>Arsukibacterium</taxon>
    </lineage>
</organism>
<feature type="transmembrane region" description="Helical" evidence="2">
    <location>
        <begin position="9"/>
        <end position="33"/>
    </location>
</feature>
<keyword evidence="2" id="KW-0812">Transmembrane</keyword>
<gene>
    <name evidence="3" type="ORF">SAMN06297280_2247</name>
</gene>
<evidence type="ECO:0000256" key="1">
    <source>
        <dbReference type="SAM" id="Coils"/>
    </source>
</evidence>
<proteinExistence type="predicted"/>
<dbReference type="EMBL" id="OBEB01000004">
    <property type="protein sequence ID" value="SNY52892.1"/>
    <property type="molecule type" value="Genomic_DNA"/>
</dbReference>
<keyword evidence="2" id="KW-1133">Transmembrane helix</keyword>
<name>A0A285IY41_9GAMM</name>
<dbReference type="AlphaFoldDB" id="A0A285IY41"/>
<feature type="coiled-coil region" evidence="1">
    <location>
        <begin position="210"/>
        <end position="237"/>
    </location>
</feature>
<keyword evidence="4" id="KW-1185">Reference proteome</keyword>
<accession>A0A285IY41</accession>
<keyword evidence="2" id="KW-0472">Membrane</keyword>
<dbReference type="RefSeq" id="WP_097111481.1">
    <property type="nucleotide sequence ID" value="NZ_OBEB01000004.1"/>
</dbReference>